<evidence type="ECO:0000259" key="2">
    <source>
        <dbReference type="Pfam" id="PF14295"/>
    </source>
</evidence>
<dbReference type="Gene3D" id="3.50.4.10">
    <property type="entry name" value="Hepatocyte Growth Factor"/>
    <property type="match status" value="1"/>
</dbReference>
<dbReference type="AlphaFoldDB" id="A0A067CC90"/>
<keyword evidence="4" id="KW-1185">Reference proteome</keyword>
<evidence type="ECO:0000313" key="4">
    <source>
        <dbReference type="Proteomes" id="UP000030745"/>
    </source>
</evidence>
<proteinExistence type="predicted"/>
<name>A0A067CC90_SAPPC</name>
<dbReference type="GeneID" id="24130308"/>
<feature type="domain" description="Apple" evidence="2">
    <location>
        <begin position="96"/>
        <end position="139"/>
    </location>
</feature>
<dbReference type="Proteomes" id="UP000030745">
    <property type="component" value="Unassembled WGS sequence"/>
</dbReference>
<organism evidence="3 4">
    <name type="scientific">Saprolegnia parasitica (strain CBS 223.65)</name>
    <dbReference type="NCBI Taxonomy" id="695850"/>
    <lineage>
        <taxon>Eukaryota</taxon>
        <taxon>Sar</taxon>
        <taxon>Stramenopiles</taxon>
        <taxon>Oomycota</taxon>
        <taxon>Saprolegniomycetes</taxon>
        <taxon>Saprolegniales</taxon>
        <taxon>Saprolegniaceae</taxon>
        <taxon>Saprolegnia</taxon>
    </lineage>
</organism>
<gene>
    <name evidence="3" type="ORF">SPRG_08070</name>
</gene>
<accession>A0A067CC90</accession>
<dbReference type="VEuPathDB" id="FungiDB:SPRG_08070"/>
<dbReference type="Pfam" id="PF14295">
    <property type="entry name" value="PAN_4"/>
    <property type="match status" value="1"/>
</dbReference>
<evidence type="ECO:0000313" key="3">
    <source>
        <dbReference type="EMBL" id="KDO26780.1"/>
    </source>
</evidence>
<dbReference type="RefSeq" id="XP_012202429.1">
    <property type="nucleotide sequence ID" value="XM_012347039.1"/>
</dbReference>
<feature type="region of interest" description="Disordered" evidence="1">
    <location>
        <begin position="142"/>
        <end position="174"/>
    </location>
</feature>
<dbReference type="InterPro" id="IPR003609">
    <property type="entry name" value="Pan_app"/>
</dbReference>
<sequence>MSTRPTPRTAAGTLTVTKQPKNPKSKYIVIEGATHCEDTYLANGDGPMKDAIKVIGDAVAEFLADAAKTPAPTPAPTTKPVSSVTKHVYFVESDVEFLGYDIRTTARSSSNSCNDDCDNTPGCKLWVWTKHNGGICWLKNRQGQRKTSPGSKAGMFIDPLEQDKEDDSRMVFPE</sequence>
<protein>
    <recommendedName>
        <fullName evidence="2">Apple domain-containing protein</fullName>
    </recommendedName>
</protein>
<dbReference type="EMBL" id="KK583221">
    <property type="protein sequence ID" value="KDO26780.1"/>
    <property type="molecule type" value="Genomic_DNA"/>
</dbReference>
<reference evidence="3 4" key="1">
    <citation type="journal article" date="2013" name="PLoS Genet.">
        <title>Distinctive expansion of potential virulence genes in the genome of the oomycete fish pathogen Saprolegnia parasitica.</title>
        <authorList>
            <person name="Jiang R.H."/>
            <person name="de Bruijn I."/>
            <person name="Haas B.J."/>
            <person name="Belmonte R."/>
            <person name="Lobach L."/>
            <person name="Christie J."/>
            <person name="van den Ackerveken G."/>
            <person name="Bottin A."/>
            <person name="Bulone V."/>
            <person name="Diaz-Moreno S.M."/>
            <person name="Dumas B."/>
            <person name="Fan L."/>
            <person name="Gaulin E."/>
            <person name="Govers F."/>
            <person name="Grenville-Briggs L.J."/>
            <person name="Horner N.R."/>
            <person name="Levin J.Z."/>
            <person name="Mammella M."/>
            <person name="Meijer H.J."/>
            <person name="Morris P."/>
            <person name="Nusbaum C."/>
            <person name="Oome S."/>
            <person name="Phillips A.J."/>
            <person name="van Rooyen D."/>
            <person name="Rzeszutek E."/>
            <person name="Saraiva M."/>
            <person name="Secombes C.J."/>
            <person name="Seidl M.F."/>
            <person name="Snel B."/>
            <person name="Stassen J.H."/>
            <person name="Sykes S."/>
            <person name="Tripathy S."/>
            <person name="van den Berg H."/>
            <person name="Vega-Arreguin J.C."/>
            <person name="Wawra S."/>
            <person name="Young S.K."/>
            <person name="Zeng Q."/>
            <person name="Dieguez-Uribeondo J."/>
            <person name="Russ C."/>
            <person name="Tyler B.M."/>
            <person name="van West P."/>
        </authorList>
    </citation>
    <scope>NUCLEOTIDE SEQUENCE [LARGE SCALE GENOMIC DNA]</scope>
    <source>
        <strain evidence="3 4">CBS 223.65</strain>
    </source>
</reference>
<evidence type="ECO:0000256" key="1">
    <source>
        <dbReference type="SAM" id="MobiDB-lite"/>
    </source>
</evidence>
<dbReference type="KEGG" id="spar:SPRG_08070"/>